<name>A0AAX4P6J5_9CHLO</name>
<keyword evidence="2" id="KW-1185">Reference proteome</keyword>
<dbReference type="Pfam" id="PF21052">
    <property type="entry name" value="EFR3_ARM"/>
    <property type="match status" value="1"/>
</dbReference>
<gene>
    <name evidence="1" type="ORF">HKI87_04g29910</name>
</gene>
<protein>
    <submittedName>
        <fullName evidence="1">Uncharacterized protein</fullName>
    </submittedName>
</protein>
<dbReference type="EMBL" id="CP151504">
    <property type="protein sequence ID" value="WZN61456.1"/>
    <property type="molecule type" value="Genomic_DNA"/>
</dbReference>
<reference evidence="1 2" key="1">
    <citation type="submission" date="2024-03" db="EMBL/GenBank/DDBJ databases">
        <title>Complete genome sequence of the green alga Chloropicon roscoffensis RCC1871.</title>
        <authorList>
            <person name="Lemieux C."/>
            <person name="Pombert J.-F."/>
            <person name="Otis C."/>
            <person name="Turmel M."/>
        </authorList>
    </citation>
    <scope>NUCLEOTIDE SEQUENCE [LARGE SCALE GENOMIC DNA]</scope>
    <source>
        <strain evidence="1 2">RCC1871</strain>
    </source>
</reference>
<accession>A0AAX4P6J5</accession>
<dbReference type="InterPro" id="IPR049152">
    <property type="entry name" value="EFR3-like_ARM"/>
</dbReference>
<dbReference type="AlphaFoldDB" id="A0AAX4P6J5"/>
<evidence type="ECO:0000313" key="2">
    <source>
        <dbReference type="Proteomes" id="UP001472866"/>
    </source>
</evidence>
<evidence type="ECO:0000313" key="1">
    <source>
        <dbReference type="EMBL" id="WZN61456.1"/>
    </source>
</evidence>
<proteinExistence type="predicted"/>
<organism evidence="1 2">
    <name type="scientific">Chloropicon roscoffensis</name>
    <dbReference type="NCBI Taxonomy" id="1461544"/>
    <lineage>
        <taxon>Eukaryota</taxon>
        <taxon>Viridiplantae</taxon>
        <taxon>Chlorophyta</taxon>
        <taxon>Chloropicophyceae</taxon>
        <taxon>Chloropicales</taxon>
        <taxon>Chloropicaceae</taxon>
        <taxon>Chloropicon</taxon>
    </lineage>
</organism>
<sequence length="503" mass="55327">MNAPFFGCCGWAASSIVPTKRYKTYTAQIFQDFSKLSGFDRVDGESVALLLEDEDWPLTLKHASLVKKTVEYAKFNQDKLPKLGRKLRARAQKGLRTNDTKYTSVAVVLMKKVVRETNTAVQMDYYLDYFLEVVAQLLGSRNNVLHYQGVSLLNLILRQPLFSEDTSGVVHFRKVVEFCDAMKSLVLDYRLAKHLCGGAQKSEDSSLLVISSCYACLGLLLKLASKFKLNLPQEDDLLDFCVEVVATQAGDADFDGGLATALRAFEVRHSMPKSLEALSSSLLGMYSHAGTARRISGCLLDKLSARSELSSRESVEAILLPLGDRVAVSGGSATLFYASLLEACRGLYRKDLVQASNLVLFVLQGVAEDRLACKDIGGRARALEQWLSLRAVPSADEGEEGLRRGALEELEGHMRDLPAGKLDLVRVLENWSNGDEVQGRPLDMIIRDLGERGVALKFKPCTLGVTLVALKDIPAQQTDPHVCPYENQVMLEEVLLALGSGVI</sequence>
<dbReference type="Proteomes" id="UP001472866">
    <property type="component" value="Chromosome 04"/>
</dbReference>